<dbReference type="AlphaFoldDB" id="A0A1F6AC04"/>
<gene>
    <name evidence="1" type="ORF">A3D03_04665</name>
</gene>
<comment type="caution">
    <text evidence="1">The sequence shown here is derived from an EMBL/GenBank/DDBJ whole genome shotgun (WGS) entry which is preliminary data.</text>
</comment>
<name>A0A1F6AC04_9BACT</name>
<evidence type="ECO:0000313" key="2">
    <source>
        <dbReference type="Proteomes" id="UP000177092"/>
    </source>
</evidence>
<reference evidence="1 2" key="1">
    <citation type="journal article" date="2016" name="Nat. Commun.">
        <title>Thousands of microbial genomes shed light on interconnected biogeochemical processes in an aquifer system.</title>
        <authorList>
            <person name="Anantharaman K."/>
            <person name="Brown C.T."/>
            <person name="Hug L.A."/>
            <person name="Sharon I."/>
            <person name="Castelle C.J."/>
            <person name="Probst A.J."/>
            <person name="Thomas B.C."/>
            <person name="Singh A."/>
            <person name="Wilkins M.J."/>
            <person name="Karaoz U."/>
            <person name="Brodie E.L."/>
            <person name="Williams K.H."/>
            <person name="Hubbard S.S."/>
            <person name="Banfield J.F."/>
        </authorList>
    </citation>
    <scope>NUCLEOTIDE SEQUENCE [LARGE SCALE GENOMIC DNA]</scope>
</reference>
<proteinExistence type="predicted"/>
<sequence>MYKIDVLLKQNRKLFHTSDLSILWGTDNLNTLYTTIKRYIERGILIPVHKGLYSVIPLDQLDPIVLGVITLHTYAYVSCETVLTNSGINFQSGEATTLVSSVSKRFSLAGHTYIVRKMTDRFLYNDAGVQRLDGVLTASLLRAVTDMLYFHPTAYFDNPKSIDWKAVHALQKEVGFK</sequence>
<dbReference type="Proteomes" id="UP000177092">
    <property type="component" value="Unassembled WGS sequence"/>
</dbReference>
<evidence type="ECO:0000313" key="1">
    <source>
        <dbReference type="EMBL" id="OGG22214.1"/>
    </source>
</evidence>
<accession>A0A1F6AC04</accession>
<dbReference type="EMBL" id="MFJN01000007">
    <property type="protein sequence ID" value="OGG22214.1"/>
    <property type="molecule type" value="Genomic_DNA"/>
</dbReference>
<dbReference type="STRING" id="1798384.A3D03_04665"/>
<evidence type="ECO:0008006" key="3">
    <source>
        <dbReference type="Google" id="ProtNLM"/>
    </source>
</evidence>
<organism evidence="1 2">
    <name type="scientific">Candidatus Gottesmanbacteria bacterium RIFCSPHIGHO2_02_FULL_40_13</name>
    <dbReference type="NCBI Taxonomy" id="1798384"/>
    <lineage>
        <taxon>Bacteria</taxon>
        <taxon>Candidatus Gottesmaniibacteriota</taxon>
    </lineage>
</organism>
<protein>
    <recommendedName>
        <fullName evidence="3">AbiEi antitoxin C-terminal domain-containing protein</fullName>
    </recommendedName>
</protein>